<gene>
    <name evidence="1" type="ORF">PEDI_39850</name>
</gene>
<reference evidence="1 2" key="1">
    <citation type="submission" date="2021-12" db="EMBL/GenBank/DDBJ databases">
        <title>Genome sequencing of bacteria with rrn-lacking chromosome and rrn-plasmid.</title>
        <authorList>
            <person name="Anda M."/>
            <person name="Iwasaki W."/>
        </authorList>
    </citation>
    <scope>NUCLEOTIDE SEQUENCE [LARGE SCALE GENOMIC DNA]</scope>
    <source>
        <strain evidence="1 2">NBRC 15940</strain>
    </source>
</reference>
<keyword evidence="2" id="KW-1185">Reference proteome</keyword>
<dbReference type="AlphaFoldDB" id="A0AAN5AP44"/>
<sequence>MLNLQLQYLPLLSFELRQEYFQDDQGRNFDLKLAPSSSAILSKLDMVFKKDNNRYVLLYNASNLSRLQWHLEDLESFKLNFQVFKKDVYTFSASDWGMDKQLNHFFYQELSIGKAATTIKLADAHFLAEVEQWPLETDPAVKALQFEGATVTLDEAQSELDLTKGQGPVLDAKGKSLGVGWAGSSSSLERPLGLIQVAFDAPMVKSLLKALEKEELPAESQFVFEIPARKIIQKYIIVHDGRWKELQIEDRTQKSKFKTEEVEVQGKKATIIRSEQPQPLAFTDERDLVLKGVPAGGKGLRLLRNKMPKFRAEHVNVDKTGGKLSYEALLYLVL</sequence>
<accession>A0AAN5AP44</accession>
<name>A0AAN5AP44_9BACT</name>
<dbReference type="EMBL" id="BQKE01000003">
    <property type="protein sequence ID" value="GJM63433.1"/>
    <property type="molecule type" value="Genomic_DNA"/>
</dbReference>
<evidence type="ECO:0000313" key="2">
    <source>
        <dbReference type="Proteomes" id="UP001310022"/>
    </source>
</evidence>
<dbReference type="Proteomes" id="UP001310022">
    <property type="component" value="Unassembled WGS sequence"/>
</dbReference>
<protein>
    <submittedName>
        <fullName evidence="1">Uncharacterized protein</fullName>
    </submittedName>
</protein>
<comment type="caution">
    <text evidence="1">The sequence shown here is derived from an EMBL/GenBank/DDBJ whole genome shotgun (WGS) entry which is preliminary data.</text>
</comment>
<evidence type="ECO:0000313" key="1">
    <source>
        <dbReference type="EMBL" id="GJM63433.1"/>
    </source>
</evidence>
<organism evidence="1 2">
    <name type="scientific">Persicobacter diffluens</name>
    <dbReference type="NCBI Taxonomy" id="981"/>
    <lineage>
        <taxon>Bacteria</taxon>
        <taxon>Pseudomonadati</taxon>
        <taxon>Bacteroidota</taxon>
        <taxon>Cytophagia</taxon>
        <taxon>Cytophagales</taxon>
        <taxon>Persicobacteraceae</taxon>
        <taxon>Persicobacter</taxon>
    </lineage>
</organism>
<dbReference type="RefSeq" id="WP_338238599.1">
    <property type="nucleotide sequence ID" value="NZ_BQKE01000003.1"/>
</dbReference>
<proteinExistence type="predicted"/>